<feature type="compositionally biased region" description="Polar residues" evidence="2">
    <location>
        <begin position="144"/>
        <end position="154"/>
    </location>
</feature>
<dbReference type="OrthoDB" id="6247875at2759"/>
<feature type="region of interest" description="Disordered" evidence="2">
    <location>
        <begin position="117"/>
        <end position="199"/>
    </location>
</feature>
<dbReference type="Proteomes" id="UP000789342">
    <property type="component" value="Unassembled WGS sequence"/>
</dbReference>
<proteinExistence type="predicted"/>
<dbReference type="InterPro" id="IPR009071">
    <property type="entry name" value="HMG_box_dom"/>
</dbReference>
<dbReference type="PROSITE" id="PS50118">
    <property type="entry name" value="HMG_BOX_2"/>
    <property type="match status" value="1"/>
</dbReference>
<dbReference type="Gene3D" id="1.10.30.10">
    <property type="entry name" value="High mobility group box domain"/>
    <property type="match status" value="1"/>
</dbReference>
<comment type="caution">
    <text evidence="4">The sequence shown here is derived from an EMBL/GenBank/DDBJ whole genome shotgun (WGS) entry which is preliminary data.</text>
</comment>
<evidence type="ECO:0000256" key="1">
    <source>
        <dbReference type="PROSITE-ProRule" id="PRU00267"/>
    </source>
</evidence>
<dbReference type="SMART" id="SM00398">
    <property type="entry name" value="HMG"/>
    <property type="match status" value="1"/>
</dbReference>
<keyword evidence="1" id="KW-0539">Nucleus</keyword>
<evidence type="ECO:0000313" key="4">
    <source>
        <dbReference type="EMBL" id="CAG8634227.1"/>
    </source>
</evidence>
<dbReference type="SUPFAM" id="SSF47095">
    <property type="entry name" value="HMG-box"/>
    <property type="match status" value="1"/>
</dbReference>
<gene>
    <name evidence="4" type="ORF">AMORRO_LOCUS9226</name>
</gene>
<keyword evidence="1" id="KW-0238">DNA-binding</keyword>
<name>A0A9N9DGG1_9GLOM</name>
<accession>A0A9N9DGG1</accession>
<dbReference type="InterPro" id="IPR036910">
    <property type="entry name" value="HMG_box_dom_sf"/>
</dbReference>
<dbReference type="AlphaFoldDB" id="A0A9N9DGG1"/>
<protein>
    <submittedName>
        <fullName evidence="4">12218_t:CDS:1</fullName>
    </submittedName>
</protein>
<feature type="domain" description="HMG box" evidence="3">
    <location>
        <begin position="53"/>
        <end position="121"/>
    </location>
</feature>
<feature type="compositionally biased region" description="Basic and acidic residues" evidence="2">
    <location>
        <begin position="129"/>
        <end position="143"/>
    </location>
</feature>
<sequence>RYGHPPGRSVVKVQSMISADEKMQTILAPLPKLTLPFPPQINAEDLFTTSKLPSKPPNAFFIYRKVYTKELITQNFRFKMTDVSPLVSSSWKLESDEVKTKYKEIARDVRQIYKKKKTSIEVEDSSDETASKNDDSQTIEKQETTSISSSNQNELTEERSPLTPEELLSTPEMSQEDDLPEPWVNSDFPSSNFFSPQEIGSDNDMPINFIENVNIESSYSDYFNFISPPNYHPQIPINDQPFTEPWTHDLNFLLDLDVLSVSENQF</sequence>
<feature type="compositionally biased region" description="Low complexity" evidence="2">
    <location>
        <begin position="185"/>
        <end position="196"/>
    </location>
</feature>
<reference evidence="4" key="1">
    <citation type="submission" date="2021-06" db="EMBL/GenBank/DDBJ databases">
        <authorList>
            <person name="Kallberg Y."/>
            <person name="Tangrot J."/>
            <person name="Rosling A."/>
        </authorList>
    </citation>
    <scope>NUCLEOTIDE SEQUENCE</scope>
    <source>
        <strain evidence="4">CL551</strain>
    </source>
</reference>
<feature type="non-terminal residue" evidence="4">
    <location>
        <position position="1"/>
    </location>
</feature>
<dbReference type="EMBL" id="CAJVPV010008753">
    <property type="protein sequence ID" value="CAG8634227.1"/>
    <property type="molecule type" value="Genomic_DNA"/>
</dbReference>
<dbReference type="GO" id="GO:0005634">
    <property type="term" value="C:nucleus"/>
    <property type="evidence" value="ECO:0007669"/>
    <property type="project" value="UniProtKB-UniRule"/>
</dbReference>
<evidence type="ECO:0000313" key="5">
    <source>
        <dbReference type="Proteomes" id="UP000789342"/>
    </source>
</evidence>
<evidence type="ECO:0000259" key="3">
    <source>
        <dbReference type="PROSITE" id="PS50118"/>
    </source>
</evidence>
<evidence type="ECO:0000256" key="2">
    <source>
        <dbReference type="SAM" id="MobiDB-lite"/>
    </source>
</evidence>
<organism evidence="4 5">
    <name type="scientific">Acaulospora morrowiae</name>
    <dbReference type="NCBI Taxonomy" id="94023"/>
    <lineage>
        <taxon>Eukaryota</taxon>
        <taxon>Fungi</taxon>
        <taxon>Fungi incertae sedis</taxon>
        <taxon>Mucoromycota</taxon>
        <taxon>Glomeromycotina</taxon>
        <taxon>Glomeromycetes</taxon>
        <taxon>Diversisporales</taxon>
        <taxon>Acaulosporaceae</taxon>
        <taxon>Acaulospora</taxon>
    </lineage>
</organism>
<keyword evidence="5" id="KW-1185">Reference proteome</keyword>
<dbReference type="GO" id="GO:0003677">
    <property type="term" value="F:DNA binding"/>
    <property type="evidence" value="ECO:0007669"/>
    <property type="project" value="UniProtKB-UniRule"/>
</dbReference>
<dbReference type="Pfam" id="PF00505">
    <property type="entry name" value="HMG_box"/>
    <property type="match status" value="1"/>
</dbReference>
<feature type="DNA-binding region" description="HMG box" evidence="1">
    <location>
        <begin position="53"/>
        <end position="121"/>
    </location>
</feature>